<gene>
    <name evidence="2" type="ORF">E1294_15040</name>
</gene>
<dbReference type="AlphaFoldDB" id="A0A4R4WUM3"/>
<feature type="domain" description="MoeA N-terminal and linker" evidence="1">
    <location>
        <begin position="24"/>
        <end position="78"/>
    </location>
</feature>
<accession>A0A4R4WUM3</accession>
<dbReference type="SUPFAM" id="SSF63882">
    <property type="entry name" value="MoeA N-terminal region -like"/>
    <property type="match status" value="1"/>
</dbReference>
<dbReference type="InterPro" id="IPR036135">
    <property type="entry name" value="MoeA_linker/N_sf"/>
</dbReference>
<sequence length="101" mass="10305">MEKVGSRSVPVTVVRHEPVVEAMSWAAARALAARSAGRLEPAWVPLQEALGRRLTAPLAALVPVPGVDVAAMDGYAVAGRGPWLVVGGVLAGGAPYGGVLR</sequence>
<comment type="caution">
    <text evidence="2">The sequence shown here is derived from an EMBL/GenBank/DDBJ whole genome shotgun (WGS) entry which is preliminary data.</text>
</comment>
<feature type="non-terminal residue" evidence="2">
    <location>
        <position position="101"/>
    </location>
</feature>
<protein>
    <recommendedName>
        <fullName evidence="1">MoeA N-terminal and linker domain-containing protein</fullName>
    </recommendedName>
</protein>
<dbReference type="EMBL" id="SMKP01000036">
    <property type="protein sequence ID" value="TDD21298.1"/>
    <property type="molecule type" value="Genomic_DNA"/>
</dbReference>
<organism evidence="2 3">
    <name type="scientific">Nonomuraea diastatica</name>
    <dbReference type="NCBI Taxonomy" id="1848329"/>
    <lineage>
        <taxon>Bacteria</taxon>
        <taxon>Bacillati</taxon>
        <taxon>Actinomycetota</taxon>
        <taxon>Actinomycetes</taxon>
        <taxon>Streptosporangiales</taxon>
        <taxon>Streptosporangiaceae</taxon>
        <taxon>Nonomuraea</taxon>
    </lineage>
</organism>
<dbReference type="InterPro" id="IPR005110">
    <property type="entry name" value="MoeA_linker/N"/>
</dbReference>
<evidence type="ECO:0000259" key="1">
    <source>
        <dbReference type="Pfam" id="PF03453"/>
    </source>
</evidence>
<keyword evidence="3" id="KW-1185">Reference proteome</keyword>
<dbReference type="Proteomes" id="UP000294543">
    <property type="component" value="Unassembled WGS sequence"/>
</dbReference>
<reference evidence="2 3" key="1">
    <citation type="submission" date="2019-03" db="EMBL/GenBank/DDBJ databases">
        <title>Draft genome sequences of novel Actinobacteria.</title>
        <authorList>
            <person name="Sahin N."/>
            <person name="Ay H."/>
            <person name="Saygin H."/>
        </authorList>
    </citation>
    <scope>NUCLEOTIDE SEQUENCE [LARGE SCALE GENOMIC DNA]</scope>
    <source>
        <strain evidence="2 3">KC712</strain>
    </source>
</reference>
<dbReference type="Pfam" id="PF03453">
    <property type="entry name" value="MoeA_N"/>
    <property type="match status" value="1"/>
</dbReference>
<dbReference type="GO" id="GO:0032324">
    <property type="term" value="P:molybdopterin cofactor biosynthetic process"/>
    <property type="evidence" value="ECO:0007669"/>
    <property type="project" value="InterPro"/>
</dbReference>
<evidence type="ECO:0000313" key="3">
    <source>
        <dbReference type="Proteomes" id="UP000294543"/>
    </source>
</evidence>
<proteinExistence type="predicted"/>
<name>A0A4R4WUM3_9ACTN</name>
<evidence type="ECO:0000313" key="2">
    <source>
        <dbReference type="EMBL" id="TDD21298.1"/>
    </source>
</evidence>